<dbReference type="AlphaFoldDB" id="A0A0N7L998"/>
<accession>A0A0N7L998</accession>
<dbReference type="EMBL" id="CCYA01000206">
    <property type="protein sequence ID" value="CEH13186.1"/>
    <property type="molecule type" value="Genomic_DNA"/>
</dbReference>
<organism evidence="1 2">
    <name type="scientific">Ceraceosorus bombacis</name>
    <dbReference type="NCBI Taxonomy" id="401625"/>
    <lineage>
        <taxon>Eukaryota</taxon>
        <taxon>Fungi</taxon>
        <taxon>Dikarya</taxon>
        <taxon>Basidiomycota</taxon>
        <taxon>Ustilaginomycotina</taxon>
        <taxon>Exobasidiomycetes</taxon>
        <taxon>Ceraceosorales</taxon>
        <taxon>Ceraceosoraceae</taxon>
        <taxon>Ceraceosorus</taxon>
    </lineage>
</organism>
<evidence type="ECO:0000313" key="2">
    <source>
        <dbReference type="Proteomes" id="UP000054845"/>
    </source>
</evidence>
<reference evidence="1 2" key="1">
    <citation type="submission" date="2014-09" db="EMBL/GenBank/DDBJ databases">
        <authorList>
            <person name="Magalhaes I.L.F."/>
            <person name="Oliveira U."/>
            <person name="Santos F.R."/>
            <person name="Vidigal T.H.D.A."/>
            <person name="Brescovit A.D."/>
            <person name="Santos A.J."/>
        </authorList>
    </citation>
    <scope>NUCLEOTIDE SEQUENCE [LARGE SCALE GENOMIC DNA]</scope>
</reference>
<proteinExistence type="predicted"/>
<evidence type="ECO:0000313" key="1">
    <source>
        <dbReference type="EMBL" id="CEH13186.1"/>
    </source>
</evidence>
<name>A0A0N7L998_9BASI</name>
<keyword evidence="2" id="KW-1185">Reference proteome</keyword>
<sequence length="86" mass="9706">MQLYDRLHVCARGEVLARNRANGGWGCLRPVAPSLSSARIVSRSVYLKTELQEEGQLWCANVMRGALYEQHMRGEDAVRMNKADSK</sequence>
<dbReference type="Proteomes" id="UP000054845">
    <property type="component" value="Unassembled WGS sequence"/>
</dbReference>
<protein>
    <submittedName>
        <fullName evidence="1">Uncharacterized protein</fullName>
    </submittedName>
</protein>